<proteinExistence type="predicted"/>
<protein>
    <recommendedName>
        <fullName evidence="4">Lipoprotein</fullName>
    </recommendedName>
</protein>
<dbReference type="RefSeq" id="WP_129622821.1">
    <property type="nucleotide sequence ID" value="NZ_LR215043.1"/>
</dbReference>
<gene>
    <name evidence="2" type="ORF">NCTC10184_00182</name>
</gene>
<feature type="chain" id="PRO_5019318574" description="Lipoprotein" evidence="1">
    <location>
        <begin position="21"/>
        <end position="484"/>
    </location>
</feature>
<organism evidence="2 3">
    <name type="scientific">Mycoplasmopsis columbinasalis</name>
    <dbReference type="NCBI Taxonomy" id="114880"/>
    <lineage>
        <taxon>Bacteria</taxon>
        <taxon>Bacillati</taxon>
        <taxon>Mycoplasmatota</taxon>
        <taxon>Mycoplasmoidales</taxon>
        <taxon>Metamycoplasmataceae</taxon>
        <taxon>Mycoplasmopsis</taxon>
    </lineage>
</organism>
<accession>A0A449B9Y1</accession>
<dbReference type="EMBL" id="LR215043">
    <property type="protein sequence ID" value="VEU77967.1"/>
    <property type="molecule type" value="Genomic_DNA"/>
</dbReference>
<name>A0A449B9Y1_9BACT</name>
<evidence type="ECO:0000313" key="2">
    <source>
        <dbReference type="EMBL" id="VEU77967.1"/>
    </source>
</evidence>
<evidence type="ECO:0000256" key="1">
    <source>
        <dbReference type="SAM" id="SignalP"/>
    </source>
</evidence>
<feature type="signal peptide" evidence="1">
    <location>
        <begin position="1"/>
        <end position="20"/>
    </location>
</feature>
<sequence>MRLRKLWLSTVAITAAAPVAFVTVACNSSDEKTSNEKASNEKEVKQQNSLFEALQDYLNKDIFLGETNILETLLNSVSQGKNPYTILTEKWSNLLTIKFFLPLFTSLVTNNKIADFKTSLTLAAAKTLALDKDVVPESVISKKVREEIDKLTFQTVESSDDFNLTKLKQKDFYFLNEQAYKAYYEQHFEQINSFWTKFIANQRQIAAVKDEKNENWTWTIDEFLAIIVQKMKENKEVIYSNQFAEGIKKIWEQTKNGLPNTFSGLRKIFVESEIVEVILTESRELYKVDEPAKLSFSKEDGESLLKLLSAAEKILSYLSKFITLPPSYKIDKIWSLEKKFEAHFKNNEEWEQLYNNEEFQEIFKSYAAGISIFIFSLDSLDPVNKKEFLKFFEKLKTHSAKTKEFINFIVQQDFSSNAQLNAIKSLLELWLAIYDELATVLQKYLTTNKIDFADTDFLTLVQSFSRNYEKYQKFLNQTRANTDS</sequence>
<evidence type="ECO:0000313" key="3">
    <source>
        <dbReference type="Proteomes" id="UP000290876"/>
    </source>
</evidence>
<reference evidence="2 3" key="1">
    <citation type="submission" date="2019-01" db="EMBL/GenBank/DDBJ databases">
        <authorList>
            <consortium name="Pathogen Informatics"/>
        </authorList>
    </citation>
    <scope>NUCLEOTIDE SEQUENCE [LARGE SCALE GENOMIC DNA]</scope>
    <source>
        <strain evidence="2 3">NCTC10184</strain>
    </source>
</reference>
<keyword evidence="3" id="KW-1185">Reference proteome</keyword>
<dbReference type="AlphaFoldDB" id="A0A449B9Y1"/>
<dbReference type="KEGG" id="mcob:NCTC10184_00182"/>
<dbReference type="Proteomes" id="UP000290876">
    <property type="component" value="Chromosome"/>
</dbReference>
<dbReference type="PROSITE" id="PS51257">
    <property type="entry name" value="PROKAR_LIPOPROTEIN"/>
    <property type="match status" value="1"/>
</dbReference>
<evidence type="ECO:0008006" key="4">
    <source>
        <dbReference type="Google" id="ProtNLM"/>
    </source>
</evidence>
<keyword evidence="1" id="KW-0732">Signal</keyword>